<evidence type="ECO:0000256" key="2">
    <source>
        <dbReference type="ARBA" id="ARBA00022448"/>
    </source>
</evidence>
<comment type="subcellular location">
    <subcellularLocation>
        <location evidence="1 7">Cell membrane</location>
        <topology evidence="1 7">Multi-pass membrane protein</topology>
    </subcellularLocation>
</comment>
<dbReference type="AlphaFoldDB" id="A0A063YK45"/>
<keyword evidence="5 7" id="KW-1133">Transmembrane helix</keyword>
<evidence type="ECO:0000256" key="4">
    <source>
        <dbReference type="ARBA" id="ARBA00022692"/>
    </source>
</evidence>
<reference evidence="8 9" key="1">
    <citation type="submission" date="2019-03" db="EMBL/GenBank/DDBJ databases">
        <title>Genomic Encyclopedia of Archaeal and Bacterial Type Strains, Phase II (KMG-II): from individual species to whole genera.</title>
        <authorList>
            <person name="Goeker M."/>
        </authorList>
    </citation>
    <scope>NUCLEOTIDE SEQUENCE [LARGE SCALE GENOMIC DNA]</scope>
    <source>
        <strain evidence="8 9">ATCC 25591</strain>
    </source>
</reference>
<keyword evidence="3" id="KW-1003">Cell membrane</keyword>
<keyword evidence="4 7" id="KW-0812">Transmembrane</keyword>
<dbReference type="SUPFAM" id="SSF161098">
    <property type="entry name" value="MetI-like"/>
    <property type="match status" value="2"/>
</dbReference>
<evidence type="ECO:0000313" key="8">
    <source>
        <dbReference type="EMBL" id="TDU98164.1"/>
    </source>
</evidence>
<gene>
    <name evidence="8" type="ORF">JN03_0188</name>
</gene>
<evidence type="ECO:0000256" key="5">
    <source>
        <dbReference type="ARBA" id="ARBA00022989"/>
    </source>
</evidence>
<feature type="transmembrane region" description="Helical" evidence="7">
    <location>
        <begin position="261"/>
        <end position="286"/>
    </location>
</feature>
<sequence>MKDYLNSDEIQLKNYLFFEKINSKNTTIKNQKTTFNKLFFWFFIFLIFLISFVVVRWTPAKYGFNLFFENIKNFFNPVVKSEYIKDSNLFAISFYLLFQTVNYSLLGLLIGGGLAFLTSYLFAFQFKNKWIYSISKIFFTILRILPEIIFIYYFSNSFSKKMSVVMIFALFNWVWLHEYFTQMFENANYTFYFHLLKNSCSKFKAFQTEILPQIKIKILNLLLYTFESNIRWSVIISKLGFLGIGTLLNSPTINISYFRELLIPLFVLVFFLVIIEFSFNLIKKYIYETKTTINERKHFKHKIYKRLFNWLIFIFLVSFIIFNIIYLKDIKFYPSNSTEYFKDFFNPSFKEINNNLGKSTFYIVELLLLIFTCNFLVFIFTYISLFLLNKKMNNKYYSAFIRITNVIFRNVPIIILFLFTSPIFKNPQVAFIIGFAIHSTFVINKNMDEYINYDGYEKNIELLHSYGMSKWKIYRTYLRPKIASNFITFFTFEIEKNTRNFINYGIFASSTIGLKTTITNGREYIDIVPYLWISIAIIFVVYISGYFIRKKINKN</sequence>
<name>A0A063YK45_9BACT</name>
<dbReference type="GO" id="GO:0005886">
    <property type="term" value="C:plasma membrane"/>
    <property type="evidence" value="ECO:0007669"/>
    <property type="project" value="UniProtKB-SubCell"/>
</dbReference>
<dbReference type="GO" id="GO:0055085">
    <property type="term" value="P:transmembrane transport"/>
    <property type="evidence" value="ECO:0007669"/>
    <property type="project" value="InterPro"/>
</dbReference>
<evidence type="ECO:0000313" key="9">
    <source>
        <dbReference type="Proteomes" id="UP000294882"/>
    </source>
</evidence>
<evidence type="ECO:0000256" key="3">
    <source>
        <dbReference type="ARBA" id="ARBA00022475"/>
    </source>
</evidence>
<feature type="transmembrane region" description="Helical" evidence="7">
    <location>
        <begin position="530"/>
        <end position="548"/>
    </location>
</feature>
<dbReference type="PROSITE" id="PS50928">
    <property type="entry name" value="ABC_TM1"/>
    <property type="match status" value="1"/>
</dbReference>
<dbReference type="RefSeq" id="WP_036443877.1">
    <property type="nucleotide sequence ID" value="NZ_JFKK01000042.1"/>
</dbReference>
<evidence type="ECO:0000256" key="6">
    <source>
        <dbReference type="ARBA" id="ARBA00023136"/>
    </source>
</evidence>
<feature type="transmembrane region" description="Helical" evidence="7">
    <location>
        <begin position="158"/>
        <end position="176"/>
    </location>
</feature>
<feature type="transmembrane region" description="Helical" evidence="7">
    <location>
        <begin position="38"/>
        <end position="58"/>
    </location>
</feature>
<accession>A0A063YK45</accession>
<feature type="transmembrane region" description="Helical" evidence="7">
    <location>
        <begin position="501"/>
        <end position="518"/>
    </location>
</feature>
<dbReference type="PANTHER" id="PTHR30043:SF1">
    <property type="entry name" value="ABC TRANSPORT SYSTEM PERMEASE PROTEIN P69"/>
    <property type="match status" value="1"/>
</dbReference>
<proteinExistence type="inferred from homology"/>
<feature type="transmembrane region" description="Helical" evidence="7">
    <location>
        <begin position="366"/>
        <end position="388"/>
    </location>
</feature>
<evidence type="ECO:0000256" key="7">
    <source>
        <dbReference type="RuleBase" id="RU363032"/>
    </source>
</evidence>
<organism evidence="8 9">
    <name type="scientific">Metamycoplasma hyosynoviae</name>
    <dbReference type="NCBI Taxonomy" id="29559"/>
    <lineage>
        <taxon>Bacteria</taxon>
        <taxon>Bacillati</taxon>
        <taxon>Mycoplasmatota</taxon>
        <taxon>Mycoplasmoidales</taxon>
        <taxon>Metamycoplasmataceae</taxon>
        <taxon>Metamycoplasma</taxon>
    </lineage>
</organism>
<evidence type="ECO:0000256" key="1">
    <source>
        <dbReference type="ARBA" id="ARBA00004651"/>
    </source>
</evidence>
<feature type="transmembrane region" description="Helical" evidence="7">
    <location>
        <begin position="307"/>
        <end position="327"/>
    </location>
</feature>
<feature type="transmembrane region" description="Helical" evidence="7">
    <location>
        <begin position="230"/>
        <end position="249"/>
    </location>
</feature>
<dbReference type="InterPro" id="IPR035906">
    <property type="entry name" value="MetI-like_sf"/>
</dbReference>
<feature type="transmembrane region" description="Helical" evidence="7">
    <location>
        <begin position="400"/>
        <end position="420"/>
    </location>
</feature>
<dbReference type="EMBL" id="SOCH01000002">
    <property type="protein sequence ID" value="TDU98164.1"/>
    <property type="molecule type" value="Genomic_DNA"/>
</dbReference>
<keyword evidence="2 7" id="KW-0813">Transport</keyword>
<protein>
    <submittedName>
        <fullName evidence="8">Phosphonate transport system permease protein</fullName>
    </submittedName>
</protein>
<dbReference type="Gene3D" id="1.10.3720.10">
    <property type="entry name" value="MetI-like"/>
    <property type="match status" value="2"/>
</dbReference>
<feature type="transmembrane region" description="Helical" evidence="7">
    <location>
        <begin position="426"/>
        <end position="443"/>
    </location>
</feature>
<feature type="transmembrane region" description="Helical" evidence="7">
    <location>
        <begin position="130"/>
        <end position="152"/>
    </location>
</feature>
<dbReference type="Proteomes" id="UP000294882">
    <property type="component" value="Unassembled WGS sequence"/>
</dbReference>
<keyword evidence="6 7" id="KW-0472">Membrane</keyword>
<dbReference type="OrthoDB" id="401373at2"/>
<comment type="similarity">
    <text evidence="7">Belongs to the binding-protein-dependent transport system permease family.</text>
</comment>
<dbReference type="PANTHER" id="PTHR30043">
    <property type="entry name" value="PHOSPHONATES TRANSPORT SYSTEM PERMEASE PROTEIN"/>
    <property type="match status" value="1"/>
</dbReference>
<comment type="caution">
    <text evidence="8">The sequence shown here is derived from an EMBL/GenBank/DDBJ whole genome shotgun (WGS) entry which is preliminary data.</text>
</comment>
<dbReference type="InterPro" id="IPR000515">
    <property type="entry name" value="MetI-like"/>
</dbReference>
<feature type="transmembrane region" description="Helical" evidence="7">
    <location>
        <begin position="103"/>
        <end position="123"/>
    </location>
</feature>
<dbReference type="Pfam" id="PF00528">
    <property type="entry name" value="BPD_transp_1"/>
    <property type="match status" value="2"/>
</dbReference>